<protein>
    <submittedName>
        <fullName evidence="2">DUF2141 domain-containing protein</fullName>
    </submittedName>
</protein>
<comment type="caution">
    <text evidence="2">The sequence shown here is derived from an EMBL/GenBank/DDBJ whole genome shotgun (WGS) entry which is preliminary data.</text>
</comment>
<dbReference type="Proteomes" id="UP001216253">
    <property type="component" value="Unassembled WGS sequence"/>
</dbReference>
<dbReference type="Pfam" id="PF09912">
    <property type="entry name" value="DUF2141"/>
    <property type="match status" value="1"/>
</dbReference>
<keyword evidence="3" id="KW-1185">Reference proteome</keyword>
<evidence type="ECO:0000256" key="1">
    <source>
        <dbReference type="SAM" id="SignalP"/>
    </source>
</evidence>
<proteinExistence type="predicted"/>
<reference evidence="2 3" key="1">
    <citation type="submission" date="2023-03" db="EMBL/GenBank/DDBJ databases">
        <title>NovoSphingobium album sp. nov. isolated from polycyclic aromatic hydrocarbons- and heavy-metal polluted soil.</title>
        <authorList>
            <person name="Liu Z."/>
            <person name="Wang K."/>
        </authorList>
    </citation>
    <scope>NUCLEOTIDE SEQUENCE [LARGE SCALE GENOMIC DNA]</scope>
    <source>
        <strain evidence="2 3">H3SJ31-1</strain>
    </source>
</reference>
<evidence type="ECO:0000313" key="2">
    <source>
        <dbReference type="EMBL" id="MDE8653946.1"/>
    </source>
</evidence>
<sequence>MRALVLALPLLIAATPPGAPVSVAVAGIAAAKGRVHVDICPEKQFTREDCPWSAEAMASAGTTVVTVPGVPPGRYAAQAYWDANGNGKADRNFVGMPLELVGFSNDVRVKFARPKFADAAFVHGAAPQRIVVTVRKIP</sequence>
<name>A0ABT5WVQ2_9SPHN</name>
<evidence type="ECO:0000313" key="3">
    <source>
        <dbReference type="Proteomes" id="UP001216253"/>
    </source>
</evidence>
<dbReference type="RefSeq" id="WP_275230067.1">
    <property type="nucleotide sequence ID" value="NZ_JARESE010000070.1"/>
</dbReference>
<feature type="chain" id="PRO_5045879774" evidence="1">
    <location>
        <begin position="20"/>
        <end position="138"/>
    </location>
</feature>
<accession>A0ABT5WVQ2</accession>
<keyword evidence="1" id="KW-0732">Signal</keyword>
<dbReference type="EMBL" id="JARESE010000070">
    <property type="protein sequence ID" value="MDE8653946.1"/>
    <property type="molecule type" value="Genomic_DNA"/>
</dbReference>
<dbReference type="InterPro" id="IPR018673">
    <property type="entry name" value="DUF2141"/>
</dbReference>
<feature type="signal peptide" evidence="1">
    <location>
        <begin position="1"/>
        <end position="19"/>
    </location>
</feature>
<organism evidence="2 3">
    <name type="scientific">Novosphingobium album</name>
    <name type="common">ex Liu et al. 2023</name>
    <dbReference type="NCBI Taxonomy" id="3031130"/>
    <lineage>
        <taxon>Bacteria</taxon>
        <taxon>Pseudomonadati</taxon>
        <taxon>Pseudomonadota</taxon>
        <taxon>Alphaproteobacteria</taxon>
        <taxon>Sphingomonadales</taxon>
        <taxon>Sphingomonadaceae</taxon>
        <taxon>Novosphingobium</taxon>
    </lineage>
</organism>
<gene>
    <name evidence="2" type="ORF">PYV00_19835</name>
</gene>